<feature type="region of interest" description="Disordered" evidence="1">
    <location>
        <begin position="1"/>
        <end position="55"/>
    </location>
</feature>
<evidence type="ECO:0000313" key="2">
    <source>
        <dbReference type="EMBL" id="CAE2339015.1"/>
    </source>
</evidence>
<dbReference type="AlphaFoldDB" id="A0A7S4PLE9"/>
<protein>
    <submittedName>
        <fullName evidence="2">Uncharacterized protein</fullName>
    </submittedName>
</protein>
<evidence type="ECO:0000256" key="1">
    <source>
        <dbReference type="SAM" id="MobiDB-lite"/>
    </source>
</evidence>
<gene>
    <name evidence="2" type="ORF">GTHE00462_LOCUS37980</name>
</gene>
<accession>A0A7S4PLE9</accession>
<name>A0A7S4PLE9_GUITH</name>
<feature type="region of interest" description="Disordered" evidence="1">
    <location>
        <begin position="95"/>
        <end position="133"/>
    </location>
</feature>
<dbReference type="EMBL" id="HBKN01048597">
    <property type="protein sequence ID" value="CAE2339015.1"/>
    <property type="molecule type" value="Transcribed_RNA"/>
</dbReference>
<reference evidence="2" key="1">
    <citation type="submission" date="2021-01" db="EMBL/GenBank/DDBJ databases">
        <authorList>
            <person name="Corre E."/>
            <person name="Pelletier E."/>
            <person name="Niang G."/>
            <person name="Scheremetjew M."/>
            <person name="Finn R."/>
            <person name="Kale V."/>
            <person name="Holt S."/>
            <person name="Cochrane G."/>
            <person name="Meng A."/>
            <person name="Brown T."/>
            <person name="Cohen L."/>
        </authorList>
    </citation>
    <scope>NUCLEOTIDE SEQUENCE</scope>
    <source>
        <strain evidence="2">CCMP 2712</strain>
    </source>
</reference>
<organism evidence="2">
    <name type="scientific">Guillardia theta</name>
    <name type="common">Cryptophyte</name>
    <name type="synonym">Cryptomonas phi</name>
    <dbReference type="NCBI Taxonomy" id="55529"/>
    <lineage>
        <taxon>Eukaryota</taxon>
        <taxon>Cryptophyceae</taxon>
        <taxon>Pyrenomonadales</taxon>
        <taxon>Geminigeraceae</taxon>
        <taxon>Guillardia</taxon>
    </lineage>
</organism>
<sequence length="151" mass="16277">MQGGTGRAGAKSMKGYHHVDIVVPSSSIDDEQNRAPKSESANQADAGPSDDGVSSMTRFSGDCVKVFWSKKAKFVSQDPWPVVQKPATRHGHEVYLEHGEDSSIPSDVAEDGSKVDDQGVPDEDYGAFDRGPFVVHPTNSSLANTQRTFLL</sequence>
<proteinExistence type="predicted"/>